<evidence type="ECO:0000256" key="1">
    <source>
        <dbReference type="SAM" id="MobiDB-lite"/>
    </source>
</evidence>
<protein>
    <submittedName>
        <fullName evidence="3">Uncharacterized protein</fullName>
    </submittedName>
</protein>
<evidence type="ECO:0000256" key="2">
    <source>
        <dbReference type="SAM" id="Phobius"/>
    </source>
</evidence>
<feature type="transmembrane region" description="Helical" evidence="2">
    <location>
        <begin position="233"/>
        <end position="256"/>
    </location>
</feature>
<keyword evidence="2" id="KW-1133">Transmembrane helix</keyword>
<sequence>MSRYSRLNQSARGHNPADLNRMPTNYPGYAGSEDIPLKTNATGNWSQMDSEQENYASKNSIPQRPTWKSFSRAETGKSKPSLFTASSPWEHKLNEKHVQGVLPTSDTVRYFDRGRQTRRVFLECLLMWFGTFFICAALAGTMYGFSKIETGITRFQKYGYNALVTGLSILLGLAFAAQFKQYAEMMRWRFLASEYRSLQDFELVLGCDSYRNTLSIMFGGNSKGTWYPSKSQVLACTWFLIFVVFNVCAALLGLTYSIDVSETATAFTPGLLSVTDLKTIGRLDKFGGEGGIPLPDSMAEVNLWGEVGLNFAGGIYQREGSTDWIYSFYDQSTNSQNKKLRASTREVTSSAECVEYTVTFGGYGDFNLAADDTANRNHLRYIDPSGEEQEIVVENVAIGSTTWIGNQTSVEESSCGPRCAQFLALQSANNCTTELATDPDSRCSTDVNVENPRLWSCTNTVGQVSNVNSSLEGFDNPEALLLPDLQAQVIAGGVGWSGVSITDLQQGVIFRGKSIMNAPGNTTAEYIAELVEQFSVGILSAWDGSGDRQNLTGAYSPGPAQIVNVKWMYASLILIGIPAVQFLMLLGVVWFSGKAIILEPSYMTAAHLLQPILNRVGEAGPLLSVDEMAEKLGDYKIAYGVRPDAADPGHSDTTFVRDLDVIEQSEGFGYIRGRMPEGRYD</sequence>
<keyword evidence="2" id="KW-0812">Transmembrane</keyword>
<feature type="transmembrane region" description="Helical" evidence="2">
    <location>
        <begin position="567"/>
        <end position="591"/>
    </location>
</feature>
<dbReference type="RefSeq" id="XP_013263308.1">
    <property type="nucleotide sequence ID" value="XM_013407854.1"/>
</dbReference>
<comment type="caution">
    <text evidence="3">The sequence shown here is derived from an EMBL/GenBank/DDBJ whole genome shotgun (WGS) entry which is preliminary data.</text>
</comment>
<dbReference type="OrthoDB" id="3596604at2759"/>
<feature type="transmembrane region" description="Helical" evidence="2">
    <location>
        <begin position="120"/>
        <end position="146"/>
    </location>
</feature>
<evidence type="ECO:0000313" key="3">
    <source>
        <dbReference type="EMBL" id="KEF60718.1"/>
    </source>
</evidence>
<feature type="region of interest" description="Disordered" evidence="1">
    <location>
        <begin position="1"/>
        <end position="83"/>
    </location>
</feature>
<dbReference type="HOGENOM" id="CLU_020820_0_0_1"/>
<feature type="compositionally biased region" description="Polar residues" evidence="1">
    <location>
        <begin position="1"/>
        <end position="12"/>
    </location>
</feature>
<name>A0A072PN10_9EURO</name>
<feature type="transmembrane region" description="Helical" evidence="2">
    <location>
        <begin position="158"/>
        <end position="179"/>
    </location>
</feature>
<accession>A0A072PN10</accession>
<feature type="compositionally biased region" description="Polar residues" evidence="1">
    <location>
        <begin position="39"/>
        <end position="69"/>
    </location>
</feature>
<evidence type="ECO:0000313" key="4">
    <source>
        <dbReference type="Proteomes" id="UP000027920"/>
    </source>
</evidence>
<keyword evidence="4" id="KW-1185">Reference proteome</keyword>
<dbReference type="GeneID" id="25277224"/>
<keyword evidence="2" id="KW-0472">Membrane</keyword>
<proteinExistence type="predicted"/>
<dbReference type="Proteomes" id="UP000027920">
    <property type="component" value="Unassembled WGS sequence"/>
</dbReference>
<gene>
    <name evidence="3" type="ORF">A1O9_02279</name>
</gene>
<dbReference type="EMBL" id="AMGV01000002">
    <property type="protein sequence ID" value="KEF60718.1"/>
    <property type="molecule type" value="Genomic_DNA"/>
</dbReference>
<dbReference type="AlphaFoldDB" id="A0A072PN10"/>
<dbReference type="VEuPathDB" id="FungiDB:A1O9_02279"/>
<organism evidence="3 4">
    <name type="scientific">Exophiala aquamarina CBS 119918</name>
    <dbReference type="NCBI Taxonomy" id="1182545"/>
    <lineage>
        <taxon>Eukaryota</taxon>
        <taxon>Fungi</taxon>
        <taxon>Dikarya</taxon>
        <taxon>Ascomycota</taxon>
        <taxon>Pezizomycotina</taxon>
        <taxon>Eurotiomycetes</taxon>
        <taxon>Chaetothyriomycetidae</taxon>
        <taxon>Chaetothyriales</taxon>
        <taxon>Herpotrichiellaceae</taxon>
        <taxon>Exophiala</taxon>
    </lineage>
</organism>
<reference evidence="3 4" key="1">
    <citation type="submission" date="2013-03" db="EMBL/GenBank/DDBJ databases">
        <title>The Genome Sequence of Exophiala aquamarina CBS 119918.</title>
        <authorList>
            <consortium name="The Broad Institute Genomics Platform"/>
            <person name="Cuomo C."/>
            <person name="de Hoog S."/>
            <person name="Gorbushina A."/>
            <person name="Walker B."/>
            <person name="Young S.K."/>
            <person name="Zeng Q."/>
            <person name="Gargeya S."/>
            <person name="Fitzgerald M."/>
            <person name="Haas B."/>
            <person name="Abouelleil A."/>
            <person name="Allen A.W."/>
            <person name="Alvarado L."/>
            <person name="Arachchi H.M."/>
            <person name="Berlin A.M."/>
            <person name="Chapman S.B."/>
            <person name="Gainer-Dewar J."/>
            <person name="Goldberg J."/>
            <person name="Griggs A."/>
            <person name="Gujja S."/>
            <person name="Hansen M."/>
            <person name="Howarth C."/>
            <person name="Imamovic A."/>
            <person name="Ireland A."/>
            <person name="Larimer J."/>
            <person name="McCowan C."/>
            <person name="Murphy C."/>
            <person name="Pearson M."/>
            <person name="Poon T.W."/>
            <person name="Priest M."/>
            <person name="Roberts A."/>
            <person name="Saif S."/>
            <person name="Shea T."/>
            <person name="Sisk P."/>
            <person name="Sykes S."/>
            <person name="Wortman J."/>
            <person name="Nusbaum C."/>
            <person name="Birren B."/>
        </authorList>
    </citation>
    <scope>NUCLEOTIDE SEQUENCE [LARGE SCALE GENOMIC DNA]</scope>
    <source>
        <strain evidence="3 4">CBS 119918</strain>
    </source>
</reference>